<dbReference type="RefSeq" id="WP_061498677.1">
    <property type="nucleotide sequence ID" value="NZ_LHZX01000196.1"/>
</dbReference>
<dbReference type="Pfam" id="PF06504">
    <property type="entry name" value="RepC"/>
    <property type="match status" value="1"/>
</dbReference>
<protein>
    <submittedName>
        <fullName evidence="1">Replication protein C</fullName>
    </submittedName>
</protein>
<dbReference type="PATRIC" id="fig|178901.14.peg.3037"/>
<dbReference type="EMBL" id="LHZX01000196">
    <property type="protein sequence ID" value="KXV71023.1"/>
    <property type="molecule type" value="Genomic_DNA"/>
</dbReference>
<dbReference type="OrthoDB" id="5289444at2"/>
<gene>
    <name evidence="1" type="ORF">AD951_01940</name>
</gene>
<evidence type="ECO:0000313" key="1">
    <source>
        <dbReference type="EMBL" id="KXV71023.1"/>
    </source>
</evidence>
<dbReference type="Proteomes" id="UP000075377">
    <property type="component" value="Unassembled WGS sequence"/>
</dbReference>
<sequence length="287" mass="32042">MADPILTHARHDRAHVLAPGLFKSLAPGDRKRLKLDITYDFGNGAQIEFKGFEPLGVLEMRVLQGLVAMAGPAGLVLEDEENASLKGKQLMLDLFEPDPVIRSAKLKPASLVVRDSFRRLAREIGMEEDGRSLKQIRQAIERMYGVSIFVEARKKRIGMRMLAGYASDEGTGDLYVALNPRIASAIMGHEPHARIDLREARSLETDPARLLHQRLSGWIDPGKSGAIGIEKLMEYVWPDTPESDSAVRRRKAKVRLAVAEISNAGWHISEERKDFWRFIRPKSAGSA</sequence>
<accession>A0A149UT65</accession>
<dbReference type="AlphaFoldDB" id="A0A149UT65"/>
<name>A0A149UT65_9PROT</name>
<organism evidence="1 2">
    <name type="scientific">Acetobacter malorum</name>
    <dbReference type="NCBI Taxonomy" id="178901"/>
    <lineage>
        <taxon>Bacteria</taxon>
        <taxon>Pseudomonadati</taxon>
        <taxon>Pseudomonadota</taxon>
        <taxon>Alphaproteobacteria</taxon>
        <taxon>Acetobacterales</taxon>
        <taxon>Acetobacteraceae</taxon>
        <taxon>Acetobacter</taxon>
    </lineage>
</organism>
<dbReference type="InterPro" id="IPR010522">
    <property type="entry name" value="RepC_bac"/>
</dbReference>
<reference evidence="1 2" key="1">
    <citation type="submission" date="2015-06" db="EMBL/GenBank/DDBJ databases">
        <title>Improved classification and identification of acetic acid bacteria using matrix-assisted laser desorption/ionization time-of-flight mass spectrometry; Gluconobacter nephelii and Gluconobacter uchimurae are later heterotypic synonyms of Gluconobacter japonicus and Gluconobacter oxydans, respectively.</title>
        <authorList>
            <person name="Li L."/>
            <person name="Cleenwerck I."/>
            <person name="De Vuyst L."/>
            <person name="Vandamme P."/>
        </authorList>
    </citation>
    <scope>NUCLEOTIDE SEQUENCE [LARGE SCALE GENOMIC DNA]</scope>
    <source>
        <strain evidence="1 2">LMG 1699</strain>
    </source>
</reference>
<evidence type="ECO:0000313" key="2">
    <source>
        <dbReference type="Proteomes" id="UP000075377"/>
    </source>
</evidence>
<comment type="caution">
    <text evidence="1">The sequence shown here is derived from an EMBL/GenBank/DDBJ whole genome shotgun (WGS) entry which is preliminary data.</text>
</comment>
<proteinExistence type="predicted"/>